<dbReference type="RefSeq" id="WP_290359429.1">
    <property type="nucleotide sequence ID" value="NZ_JAUHHC010000003.1"/>
</dbReference>
<dbReference type="Proteomes" id="UP001228044">
    <property type="component" value="Unassembled WGS sequence"/>
</dbReference>
<evidence type="ECO:0000256" key="1">
    <source>
        <dbReference type="SAM" id="SignalP"/>
    </source>
</evidence>
<keyword evidence="3" id="KW-1185">Reference proteome</keyword>
<comment type="caution">
    <text evidence="2">The sequence shown here is derived from an EMBL/GenBank/DDBJ whole genome shotgun (WGS) entry which is preliminary data.</text>
</comment>
<evidence type="ECO:0000313" key="3">
    <source>
        <dbReference type="Proteomes" id="UP001228044"/>
    </source>
</evidence>
<dbReference type="EMBL" id="JAUHHC010000003">
    <property type="protein sequence ID" value="MDN3921125.1"/>
    <property type="molecule type" value="Genomic_DNA"/>
</dbReference>
<keyword evidence="1" id="KW-0732">Signal</keyword>
<name>A0ABT8DS19_9BURK</name>
<proteinExistence type="predicted"/>
<dbReference type="SUPFAM" id="SSF49373">
    <property type="entry name" value="Invasin/intimin cell-adhesion fragments"/>
    <property type="match status" value="4"/>
</dbReference>
<feature type="chain" id="PRO_5045762136" evidence="1">
    <location>
        <begin position="22"/>
        <end position="784"/>
    </location>
</feature>
<sequence>MSKFVGWSRRFVQAIAGVALATTLAACGGGGSGDAGKPVVGGGSGGGSTPSTVADLSVTMDKTSITNAGTDAVTLTVTSIDANRSVVGEVPVKFAIDNGGVITPAGTATDKTAGTLTAKAQIGSDRTNRTINVTVSSGSISKKVSFDVVDSVSGGKVADLAMTVDKTTIANDGSQSAVVTVTTVDANRLAVGGSPVSFKLTDVGDAVISTGGATNTDNSTGKIAATVSLAANHTNRTISVTATSGTVQRTISFDVVDALITKPKASDLTIALDSSNIDNSGSRTVQATVTAVDASRNAISGIPVTFSVDSNAVIAPSGNATNAQGQVTAAVGIGSDRSNRLITVTAKSETLVRTASFVVTGAKLQGTALPTLPSAGSAGNKVEYLLTDVNKNPMIGVPITISAAGLPAASGQTDSNGAYVYSYTAPTTPGAIDVSASAGGASSLVTVTVSAGASTVPPASPTVVSASVSASPNVVKVNSTDTANRTELRALFLGANNAPIKNVRVRFDLNGDVNNIGGTISAGTSIVYSDAGGAATTNYTPSTRSSPTNGVSVRACWDYNDFAAGSCPNQVLTSLTVVSDPLSITIGTDETLAVGDSTLTYVKRYVLLVVDAAGNPKSDVQITPSLDLTGYYKGFYLWDAAASSWKVYYTLDGSATPTAGLAPVCLAEDLNRNGSIDAGEDRNSSNQLEPRKSDASITMVGSTRTDANGTAVLKIEYPKSVAGWVGFTITAAAAGVVSPPASYTGILPVLATALKTESPPPAFVASPYGSNRKSSDLVYCTNKD</sequence>
<dbReference type="Gene3D" id="2.60.40.10">
    <property type="entry name" value="Immunoglobulins"/>
    <property type="match status" value="4"/>
</dbReference>
<dbReference type="InterPro" id="IPR013783">
    <property type="entry name" value="Ig-like_fold"/>
</dbReference>
<evidence type="ECO:0000313" key="2">
    <source>
        <dbReference type="EMBL" id="MDN3921125.1"/>
    </source>
</evidence>
<protein>
    <submittedName>
        <fullName evidence="2">Ig-like domain-containing protein</fullName>
    </submittedName>
</protein>
<gene>
    <name evidence="2" type="ORF">QWJ38_12610</name>
</gene>
<reference evidence="2 3" key="1">
    <citation type="submission" date="2023-06" db="EMBL/GenBank/DDBJ databases">
        <title>Pelomonas sp. PFR6 16S ribosomal RNA gene Genome sequencing and assembly.</title>
        <authorList>
            <person name="Woo H."/>
        </authorList>
    </citation>
    <scope>NUCLEOTIDE SEQUENCE [LARGE SCALE GENOMIC DNA]</scope>
    <source>
        <strain evidence="2 3">PFR6</strain>
    </source>
</reference>
<feature type="signal peptide" evidence="1">
    <location>
        <begin position="1"/>
        <end position="21"/>
    </location>
</feature>
<organism evidence="2 3">
    <name type="scientific">Roseateles violae</name>
    <dbReference type="NCBI Taxonomy" id="3058042"/>
    <lineage>
        <taxon>Bacteria</taxon>
        <taxon>Pseudomonadati</taxon>
        <taxon>Pseudomonadota</taxon>
        <taxon>Betaproteobacteria</taxon>
        <taxon>Burkholderiales</taxon>
        <taxon>Sphaerotilaceae</taxon>
        <taxon>Roseateles</taxon>
    </lineage>
</organism>
<dbReference type="PROSITE" id="PS51257">
    <property type="entry name" value="PROKAR_LIPOPROTEIN"/>
    <property type="match status" value="1"/>
</dbReference>
<accession>A0ABT8DS19</accession>
<dbReference type="InterPro" id="IPR008964">
    <property type="entry name" value="Invasin/intimin_cell_adhesion"/>
</dbReference>